<dbReference type="Proteomes" id="UP001140949">
    <property type="component" value="Unassembled WGS sequence"/>
</dbReference>
<keyword evidence="3" id="KW-1185">Reference proteome</keyword>
<feature type="region of interest" description="Disordered" evidence="1">
    <location>
        <begin position="1"/>
        <end position="37"/>
    </location>
</feature>
<reference evidence="2" key="1">
    <citation type="journal article" date="2023" name="GigaByte">
        <title>Genome assembly of the bearded iris, Iris pallida Lam.</title>
        <authorList>
            <person name="Bruccoleri R.E."/>
            <person name="Oakeley E.J."/>
            <person name="Faust A.M.E."/>
            <person name="Altorfer M."/>
            <person name="Dessus-Babus S."/>
            <person name="Burckhardt D."/>
            <person name="Oertli M."/>
            <person name="Naumann U."/>
            <person name="Petersen F."/>
            <person name="Wong J."/>
        </authorList>
    </citation>
    <scope>NUCLEOTIDE SEQUENCE</scope>
    <source>
        <strain evidence="2">GSM-AAB239-AS_SAM_17_03QT</strain>
    </source>
</reference>
<comment type="caution">
    <text evidence="2">The sequence shown here is derived from an EMBL/GenBank/DDBJ whole genome shotgun (WGS) entry which is preliminary data.</text>
</comment>
<dbReference type="AlphaFoldDB" id="A0AAX6E1U1"/>
<evidence type="ECO:0000313" key="2">
    <source>
        <dbReference type="EMBL" id="KAJ6797986.1"/>
    </source>
</evidence>
<feature type="compositionally biased region" description="Basic and acidic residues" evidence="1">
    <location>
        <begin position="67"/>
        <end position="83"/>
    </location>
</feature>
<name>A0AAX6E1U1_IRIPA</name>
<evidence type="ECO:0000256" key="1">
    <source>
        <dbReference type="SAM" id="MobiDB-lite"/>
    </source>
</evidence>
<gene>
    <name evidence="2" type="ORF">M6B38_215410</name>
</gene>
<feature type="compositionally biased region" description="Low complexity" evidence="1">
    <location>
        <begin position="8"/>
        <end position="17"/>
    </location>
</feature>
<sequence>MALKRATPPAIGAIAIPMSRRARRPPQNPGREPGGAASVRILVVVANKMRTLKAEEGKVPCERHLHMGSDLRRRGKPVRERVAARASKGNRVKILEPGRGGGRQR</sequence>
<proteinExistence type="predicted"/>
<feature type="region of interest" description="Disordered" evidence="1">
    <location>
        <begin position="67"/>
        <end position="105"/>
    </location>
</feature>
<dbReference type="EMBL" id="JANAVB010040608">
    <property type="protein sequence ID" value="KAJ6797986.1"/>
    <property type="molecule type" value="Genomic_DNA"/>
</dbReference>
<evidence type="ECO:0000313" key="3">
    <source>
        <dbReference type="Proteomes" id="UP001140949"/>
    </source>
</evidence>
<protein>
    <submittedName>
        <fullName evidence="2">Hornerin-like</fullName>
    </submittedName>
</protein>
<reference evidence="2" key="2">
    <citation type="submission" date="2023-04" db="EMBL/GenBank/DDBJ databases">
        <authorList>
            <person name="Bruccoleri R.E."/>
            <person name="Oakeley E.J."/>
            <person name="Faust A.-M."/>
            <person name="Dessus-Babus S."/>
            <person name="Altorfer M."/>
            <person name="Burckhardt D."/>
            <person name="Oertli M."/>
            <person name="Naumann U."/>
            <person name="Petersen F."/>
            <person name="Wong J."/>
        </authorList>
    </citation>
    <scope>NUCLEOTIDE SEQUENCE</scope>
    <source>
        <strain evidence="2">GSM-AAB239-AS_SAM_17_03QT</strain>
        <tissue evidence="2">Leaf</tissue>
    </source>
</reference>
<organism evidence="2 3">
    <name type="scientific">Iris pallida</name>
    <name type="common">Sweet iris</name>
    <dbReference type="NCBI Taxonomy" id="29817"/>
    <lineage>
        <taxon>Eukaryota</taxon>
        <taxon>Viridiplantae</taxon>
        <taxon>Streptophyta</taxon>
        <taxon>Embryophyta</taxon>
        <taxon>Tracheophyta</taxon>
        <taxon>Spermatophyta</taxon>
        <taxon>Magnoliopsida</taxon>
        <taxon>Liliopsida</taxon>
        <taxon>Asparagales</taxon>
        <taxon>Iridaceae</taxon>
        <taxon>Iridoideae</taxon>
        <taxon>Irideae</taxon>
        <taxon>Iris</taxon>
    </lineage>
</organism>
<accession>A0AAX6E1U1</accession>